<dbReference type="InterPro" id="IPR013083">
    <property type="entry name" value="Znf_RING/FYVE/PHD"/>
</dbReference>
<feature type="region of interest" description="Disordered" evidence="1">
    <location>
        <begin position="1550"/>
        <end position="1587"/>
    </location>
</feature>
<gene>
    <name evidence="2" type="ORF">ARMOST_21694</name>
</gene>
<dbReference type="GO" id="GO:0003677">
    <property type="term" value="F:DNA binding"/>
    <property type="evidence" value="ECO:0007669"/>
    <property type="project" value="InterPro"/>
</dbReference>
<evidence type="ECO:0000313" key="2">
    <source>
        <dbReference type="EMBL" id="SJL18122.1"/>
    </source>
</evidence>
<name>A0A284SAU1_ARMOS</name>
<evidence type="ECO:0000256" key="1">
    <source>
        <dbReference type="SAM" id="MobiDB-lite"/>
    </source>
</evidence>
<dbReference type="Gene3D" id="3.30.40.10">
    <property type="entry name" value="Zinc/RING finger domain, C3HC4 (zinc finger)"/>
    <property type="match status" value="1"/>
</dbReference>
<feature type="region of interest" description="Disordered" evidence="1">
    <location>
        <begin position="1142"/>
        <end position="1184"/>
    </location>
</feature>
<evidence type="ECO:0000313" key="3">
    <source>
        <dbReference type="Proteomes" id="UP000219338"/>
    </source>
</evidence>
<protein>
    <recommendedName>
        <fullName evidence="4">Zinc finger PHD-type domain-containing protein</fullName>
    </recommendedName>
</protein>
<dbReference type="InterPro" id="IPR011011">
    <property type="entry name" value="Znf_FYVE_PHD"/>
</dbReference>
<accession>A0A284SAU1</accession>
<dbReference type="InterPro" id="IPR036115">
    <property type="entry name" value="GCM_dom_sf"/>
</dbReference>
<dbReference type="EMBL" id="FUEG01000053">
    <property type="protein sequence ID" value="SJL18122.1"/>
    <property type="molecule type" value="Genomic_DNA"/>
</dbReference>
<sequence length="1587" mass="180190">MFTLLDKFKRYLHRRLDENLHGNQNEDLTNAGGLFPTDFHRTHVPVLDASSNVQCYVPKPVKRLENPSQNPKASEVSKQEVQASSALSDAKAVSAQPVRDGSLKTKSEEERTYLQFHASNASAATSNSKLPPMGKNMALDLMKSEKLHETWDGWPDGDFDLDIDHTTFEATKKLMVHWSMKVNGGDKIHSVNAETWQAGKRLTRLCLGHMECDKETCRIIIRPKIDKPSREKQLAIDCRCGGNMVWKPCPGGPGGKGVRSVLHDWSGGVHYSNGGYHCHPRLMHEIHLTPKAELEFRELASSQPHLKALALIVGHPTLQGPHGKSVADIATSLTNAGRVQYECNKIRKSSGKKGASTDQHFLDIYSGFSQAHPDFIIRRVFREVIVISLQLAYMSSTVIKDTIIGEPVNGMVSDAAHGWWRKRTFLLIVTSTYSTILMCWVPALFSYSNGASKEHYMHHFYALFKSMAKQAEKTNTELTDEILAQVRMASCLYIDLFLTKQMEVVDFSEAERSGYILAFAKFRCKQGDSRTQDQLHADGVKLLKGCEQHFRNAVTRIKRISSIIPVEDEKKFKKLALKLCSVLNQEGFEAIAHRIVKKWPRTSTWLAWWTRESHASMIFKSQQIMDVEVWDSIPGSTNAEEAMHWKLYSGAGRNHDVIEGFEGLLSMADYYERLNDAALSESLNHFSPFCAQIRKFQLVLQPAMDMRNCGNFMQRQLGALSHLVHPSRLSPIARKMTAALQIHDNNFIVQIRKNLMFSLRTISNISRLRNCFLHSQDIPVLAPHWPLFSSIFQWSNESNPPLLHSLHLVLDSLRALASPSDASLNQSTLLAKHDHFRTILWKNNILYGDIHDPQPTMSWLSNVVSRQFIGSDITIQLLFCGLYITSTFSHVHVRRPRKATLFHPPASVEEATHFGGCIEAWFRELTQVNQAGHDQDACWHNKDGVSSCSGKPQLLEFYVSLPIILTISVDDRDSKQWDFPASFTPTSLKDDHDSGIIYDIVARIFLVNGNHFQTRYVTPTLDGKDCAIYVYDGMKNKGYATHEQKATLTTHMTGGEVIIRPEKSSRTQAVIYQLRGGCIAQKAFLEAQLGIAERVHGLSFDSHDISIIPDIAFTRHSYWELTNEQIWWQSTDFQKIREYSSSQIPDESDHTLSDMPEQSKQSRKRSAISEYHSESPEAEMQSSKARRIILSSSSLSEKSSSGSGEPDMIFRCRCGTTGNSDYFTTPEKGVCCNICRFWSHVACQHGLNGMAHPPFLNSPKVKFQCHRCSIDMIRELLHGYRDYRKRELKRLNSARSRGVSVQMRLLIGKAALARDGLFCNIQLGKFQHASEVKEQKDELMITPNLLPFMAEIDEALSPHIDTLRQLLENPSSVPVDDVPAMAWLLKQKKDPLSSVVPITGGISQDDQAALNTWFDNKVPGAKRHRLDWIGLLPMAHSRTLLMASCLKDTFLSKYCKNRLNLLEKTWEYMDEHMDTNFTIVDIDLEAHEIFEFQLFSQNEEAGVAGNQQWGLDVGCHQDNWYPYSTDHDNDYRFGTESEVEPGAHYVYEDGTTHEIRMKEPRKRSATREPKDYSEPRPRPILKKRRQI</sequence>
<dbReference type="OrthoDB" id="3056903at2759"/>
<organism evidence="2 3">
    <name type="scientific">Armillaria ostoyae</name>
    <name type="common">Armillaria root rot fungus</name>
    <dbReference type="NCBI Taxonomy" id="47428"/>
    <lineage>
        <taxon>Eukaryota</taxon>
        <taxon>Fungi</taxon>
        <taxon>Dikarya</taxon>
        <taxon>Basidiomycota</taxon>
        <taxon>Agaricomycotina</taxon>
        <taxon>Agaricomycetes</taxon>
        <taxon>Agaricomycetidae</taxon>
        <taxon>Agaricales</taxon>
        <taxon>Marasmiineae</taxon>
        <taxon>Physalacriaceae</taxon>
        <taxon>Armillaria</taxon>
    </lineage>
</organism>
<dbReference type="STRING" id="47428.A0A284SAU1"/>
<evidence type="ECO:0008006" key="4">
    <source>
        <dbReference type="Google" id="ProtNLM"/>
    </source>
</evidence>
<dbReference type="GO" id="GO:0006355">
    <property type="term" value="P:regulation of DNA-templated transcription"/>
    <property type="evidence" value="ECO:0007669"/>
    <property type="project" value="InterPro"/>
</dbReference>
<reference evidence="3" key="1">
    <citation type="journal article" date="2017" name="Nat. Ecol. Evol.">
        <title>Genome expansion and lineage-specific genetic innovations in the forest pathogenic fungi Armillaria.</title>
        <authorList>
            <person name="Sipos G."/>
            <person name="Prasanna A.N."/>
            <person name="Walter M.C."/>
            <person name="O'Connor E."/>
            <person name="Balint B."/>
            <person name="Krizsan K."/>
            <person name="Kiss B."/>
            <person name="Hess J."/>
            <person name="Varga T."/>
            <person name="Slot J."/>
            <person name="Riley R."/>
            <person name="Boka B."/>
            <person name="Rigling D."/>
            <person name="Barry K."/>
            <person name="Lee J."/>
            <person name="Mihaltcheva S."/>
            <person name="LaButti K."/>
            <person name="Lipzen A."/>
            <person name="Waldron R."/>
            <person name="Moloney N.M."/>
            <person name="Sperisen C."/>
            <person name="Kredics L."/>
            <person name="Vagvoelgyi C."/>
            <person name="Patrignani A."/>
            <person name="Fitzpatrick D."/>
            <person name="Nagy I."/>
            <person name="Doyle S."/>
            <person name="Anderson J.B."/>
            <person name="Grigoriev I.V."/>
            <person name="Gueldener U."/>
            <person name="Muensterkoetter M."/>
            <person name="Nagy L.G."/>
        </authorList>
    </citation>
    <scope>NUCLEOTIDE SEQUENCE [LARGE SCALE GENOMIC DNA]</scope>
    <source>
        <strain evidence="3">C18/9</strain>
    </source>
</reference>
<dbReference type="Proteomes" id="UP000219338">
    <property type="component" value="Unassembled WGS sequence"/>
</dbReference>
<dbReference type="SUPFAM" id="SSF57903">
    <property type="entry name" value="FYVE/PHD zinc finger"/>
    <property type="match status" value="1"/>
</dbReference>
<dbReference type="OMA" id="FIDICEN"/>
<proteinExistence type="predicted"/>
<feature type="compositionally biased region" description="Basic and acidic residues" evidence="1">
    <location>
        <begin position="1565"/>
        <end position="1577"/>
    </location>
</feature>
<keyword evidence="3" id="KW-1185">Reference proteome</keyword>
<feature type="region of interest" description="Disordered" evidence="1">
    <location>
        <begin position="60"/>
        <end position="108"/>
    </location>
</feature>
<dbReference type="SUPFAM" id="SSF90073">
    <property type="entry name" value="GCM domain"/>
    <property type="match status" value="1"/>
</dbReference>